<gene>
    <name evidence="3" type="ORF">ACFQ4C_08195</name>
</gene>
<feature type="region of interest" description="Disordered" evidence="1">
    <location>
        <begin position="27"/>
        <end position="46"/>
    </location>
</feature>
<evidence type="ECO:0008006" key="5">
    <source>
        <dbReference type="Google" id="ProtNLM"/>
    </source>
</evidence>
<dbReference type="Proteomes" id="UP001597116">
    <property type="component" value="Unassembled WGS sequence"/>
</dbReference>
<evidence type="ECO:0000256" key="1">
    <source>
        <dbReference type="SAM" id="MobiDB-lite"/>
    </source>
</evidence>
<comment type="caution">
    <text evidence="3">The sequence shown here is derived from an EMBL/GenBank/DDBJ whole genome shotgun (WGS) entry which is preliminary data.</text>
</comment>
<proteinExistence type="predicted"/>
<reference evidence="4" key="1">
    <citation type="journal article" date="2019" name="Int. J. Syst. Evol. Microbiol.">
        <title>The Global Catalogue of Microorganisms (GCM) 10K type strain sequencing project: providing services to taxonomists for standard genome sequencing and annotation.</title>
        <authorList>
            <consortium name="The Broad Institute Genomics Platform"/>
            <consortium name="The Broad Institute Genome Sequencing Center for Infectious Disease"/>
            <person name="Wu L."/>
            <person name="Ma J."/>
        </authorList>
    </citation>
    <scope>NUCLEOTIDE SEQUENCE [LARGE SCALE GENOMIC DNA]</scope>
    <source>
        <strain evidence="4">CCUG 55608</strain>
    </source>
</reference>
<evidence type="ECO:0000313" key="4">
    <source>
        <dbReference type="Proteomes" id="UP001597116"/>
    </source>
</evidence>
<keyword evidence="4" id="KW-1185">Reference proteome</keyword>
<dbReference type="RefSeq" id="WP_379884122.1">
    <property type="nucleotide sequence ID" value="NZ_JBHTLP010000007.1"/>
</dbReference>
<organism evidence="3 4">
    <name type="scientific">Larkinella insperata</name>
    <dbReference type="NCBI Taxonomy" id="332158"/>
    <lineage>
        <taxon>Bacteria</taxon>
        <taxon>Pseudomonadati</taxon>
        <taxon>Bacteroidota</taxon>
        <taxon>Cytophagia</taxon>
        <taxon>Cytophagales</taxon>
        <taxon>Spirosomataceae</taxon>
        <taxon>Larkinella</taxon>
    </lineage>
</organism>
<feature type="chain" id="PRO_5045575727" description="DUF5666 domain-containing protein" evidence="2">
    <location>
        <begin position="24"/>
        <end position="239"/>
    </location>
</feature>
<accession>A0ABW3QCS0</accession>
<feature type="signal peptide" evidence="2">
    <location>
        <begin position="1"/>
        <end position="23"/>
    </location>
</feature>
<sequence>MKTNPFISTTALALLLTLPQLKAQPHVSMARGPIPPGPELRTEGMPREPNRAGLITLTTLSGTVQQLTANDEAILNGFVLGTGSSTVIIRFPARMGKSISNIAKTGSSVTVSGYSKPTPEGESVFQLVNLTAGKTTVTDTPANPPAVLPTPSLRTFEGKVAEFLVDKQGRTRGLLLTDQTLIKVPPHVADQLVSLAPKGSSISVNGFQHSLGDGEVQLNKRTIVQAAQLTVNGQTFLVR</sequence>
<evidence type="ECO:0000313" key="3">
    <source>
        <dbReference type="EMBL" id="MFD1141085.1"/>
    </source>
</evidence>
<name>A0ABW3QCS0_9BACT</name>
<keyword evidence="2" id="KW-0732">Signal</keyword>
<dbReference type="EMBL" id="JBHTLP010000007">
    <property type="protein sequence ID" value="MFD1141085.1"/>
    <property type="molecule type" value="Genomic_DNA"/>
</dbReference>
<protein>
    <recommendedName>
        <fullName evidence="5">DUF5666 domain-containing protein</fullName>
    </recommendedName>
</protein>
<evidence type="ECO:0000256" key="2">
    <source>
        <dbReference type="SAM" id="SignalP"/>
    </source>
</evidence>